<dbReference type="Proteomes" id="UP001218218">
    <property type="component" value="Unassembled WGS sequence"/>
</dbReference>
<proteinExistence type="predicted"/>
<keyword evidence="2" id="KW-1185">Reference proteome</keyword>
<dbReference type="EMBL" id="JARIHO010000093">
    <property type="protein sequence ID" value="KAJ7306285.1"/>
    <property type="molecule type" value="Genomic_DNA"/>
</dbReference>
<organism evidence="1 2">
    <name type="scientific">Mycena albidolilacea</name>
    <dbReference type="NCBI Taxonomy" id="1033008"/>
    <lineage>
        <taxon>Eukaryota</taxon>
        <taxon>Fungi</taxon>
        <taxon>Dikarya</taxon>
        <taxon>Basidiomycota</taxon>
        <taxon>Agaricomycotina</taxon>
        <taxon>Agaricomycetes</taxon>
        <taxon>Agaricomycetidae</taxon>
        <taxon>Agaricales</taxon>
        <taxon>Marasmiineae</taxon>
        <taxon>Mycenaceae</taxon>
        <taxon>Mycena</taxon>
    </lineage>
</organism>
<gene>
    <name evidence="1" type="ORF">DFH08DRAFT_976017</name>
</gene>
<sequence>MATLCNISLSTTFDRNYEKSLLSLDWVLTSGLRAVGSLVSGPLSLPYHDGAVDTVCCLQVQLSVTSSLPFDLALWTFIRDSVQAPNLKHSAFPQ</sequence>
<dbReference type="AlphaFoldDB" id="A0AAD6Z437"/>
<name>A0AAD6Z437_9AGAR</name>
<evidence type="ECO:0000313" key="2">
    <source>
        <dbReference type="Proteomes" id="UP001218218"/>
    </source>
</evidence>
<comment type="caution">
    <text evidence="1">The sequence shown here is derived from an EMBL/GenBank/DDBJ whole genome shotgun (WGS) entry which is preliminary data.</text>
</comment>
<accession>A0AAD6Z437</accession>
<protein>
    <submittedName>
        <fullName evidence="1">Uncharacterized protein</fullName>
    </submittedName>
</protein>
<evidence type="ECO:0000313" key="1">
    <source>
        <dbReference type="EMBL" id="KAJ7306285.1"/>
    </source>
</evidence>
<reference evidence="1" key="1">
    <citation type="submission" date="2023-03" db="EMBL/GenBank/DDBJ databases">
        <title>Massive genome expansion in bonnet fungi (Mycena s.s.) driven by repeated elements and novel gene families across ecological guilds.</title>
        <authorList>
            <consortium name="Lawrence Berkeley National Laboratory"/>
            <person name="Harder C.B."/>
            <person name="Miyauchi S."/>
            <person name="Viragh M."/>
            <person name="Kuo A."/>
            <person name="Thoen E."/>
            <person name="Andreopoulos B."/>
            <person name="Lu D."/>
            <person name="Skrede I."/>
            <person name="Drula E."/>
            <person name="Henrissat B."/>
            <person name="Morin E."/>
            <person name="Kohler A."/>
            <person name="Barry K."/>
            <person name="LaButti K."/>
            <person name="Morin E."/>
            <person name="Salamov A."/>
            <person name="Lipzen A."/>
            <person name="Mereny Z."/>
            <person name="Hegedus B."/>
            <person name="Baldrian P."/>
            <person name="Stursova M."/>
            <person name="Weitz H."/>
            <person name="Taylor A."/>
            <person name="Grigoriev I.V."/>
            <person name="Nagy L.G."/>
            <person name="Martin F."/>
            <person name="Kauserud H."/>
        </authorList>
    </citation>
    <scope>NUCLEOTIDE SEQUENCE</scope>
    <source>
        <strain evidence="1">CBHHK002</strain>
    </source>
</reference>